<feature type="compositionally biased region" description="Polar residues" evidence="1">
    <location>
        <begin position="32"/>
        <end position="43"/>
    </location>
</feature>
<feature type="transmembrane region" description="Helical" evidence="2">
    <location>
        <begin position="70"/>
        <end position="90"/>
    </location>
</feature>
<evidence type="ECO:0000313" key="4">
    <source>
        <dbReference type="Proteomes" id="UP000799291"/>
    </source>
</evidence>
<reference evidence="3" key="1">
    <citation type="journal article" date="2020" name="Stud. Mycol.">
        <title>101 Dothideomycetes genomes: a test case for predicting lifestyles and emergence of pathogens.</title>
        <authorList>
            <person name="Haridas S."/>
            <person name="Albert R."/>
            <person name="Binder M."/>
            <person name="Bloem J."/>
            <person name="Labutti K."/>
            <person name="Salamov A."/>
            <person name="Andreopoulos B."/>
            <person name="Baker S."/>
            <person name="Barry K."/>
            <person name="Bills G."/>
            <person name="Bluhm B."/>
            <person name="Cannon C."/>
            <person name="Castanera R."/>
            <person name="Culley D."/>
            <person name="Daum C."/>
            <person name="Ezra D."/>
            <person name="Gonzalez J."/>
            <person name="Henrissat B."/>
            <person name="Kuo A."/>
            <person name="Liang C."/>
            <person name="Lipzen A."/>
            <person name="Lutzoni F."/>
            <person name="Magnuson J."/>
            <person name="Mondo S."/>
            <person name="Nolan M."/>
            <person name="Ohm R."/>
            <person name="Pangilinan J."/>
            <person name="Park H.-J."/>
            <person name="Ramirez L."/>
            <person name="Alfaro M."/>
            <person name="Sun H."/>
            <person name="Tritt A."/>
            <person name="Yoshinaga Y."/>
            <person name="Zwiers L.-H."/>
            <person name="Turgeon B."/>
            <person name="Goodwin S."/>
            <person name="Spatafora J."/>
            <person name="Crous P."/>
            <person name="Grigoriev I."/>
        </authorList>
    </citation>
    <scope>NUCLEOTIDE SEQUENCE</scope>
    <source>
        <strain evidence="3">CBS 122367</strain>
    </source>
</reference>
<dbReference type="AlphaFoldDB" id="A0A6G1IZB2"/>
<dbReference type="Proteomes" id="UP000799291">
    <property type="component" value="Unassembled WGS sequence"/>
</dbReference>
<keyword evidence="2" id="KW-0812">Transmembrane</keyword>
<feature type="region of interest" description="Disordered" evidence="1">
    <location>
        <begin position="32"/>
        <end position="55"/>
    </location>
</feature>
<name>A0A6G1IZB2_9PLEO</name>
<evidence type="ECO:0000256" key="2">
    <source>
        <dbReference type="SAM" id="Phobius"/>
    </source>
</evidence>
<keyword evidence="2" id="KW-0472">Membrane</keyword>
<accession>A0A6G1IZB2</accession>
<keyword evidence="4" id="KW-1185">Reference proteome</keyword>
<sequence>MGLHGEEPHKVAVGLKVQLCLCPHLYTNPNPSTSHQAKQLANSDSHERHAPTSSRQVTLKVDGSIRYRHFISTAIFLILYVLILILFCPLSKSKDWFSSLQQGQRYIFLPPLHLTPTMSFSPEPGVFGDAIGASDTATSGTSPFEMVSFTNGLNKTKAPYDAISPDDVKRTFAASAMASVARRAFSRRLPTSAGPRRHC</sequence>
<keyword evidence="2" id="KW-1133">Transmembrane helix</keyword>
<organism evidence="3 4">
    <name type="scientific">Lentithecium fluviatile CBS 122367</name>
    <dbReference type="NCBI Taxonomy" id="1168545"/>
    <lineage>
        <taxon>Eukaryota</taxon>
        <taxon>Fungi</taxon>
        <taxon>Dikarya</taxon>
        <taxon>Ascomycota</taxon>
        <taxon>Pezizomycotina</taxon>
        <taxon>Dothideomycetes</taxon>
        <taxon>Pleosporomycetidae</taxon>
        <taxon>Pleosporales</taxon>
        <taxon>Massarineae</taxon>
        <taxon>Lentitheciaceae</taxon>
        <taxon>Lentithecium</taxon>
    </lineage>
</organism>
<gene>
    <name evidence="3" type="ORF">K458DRAFT_39748</name>
</gene>
<evidence type="ECO:0000313" key="3">
    <source>
        <dbReference type="EMBL" id="KAF2683597.1"/>
    </source>
</evidence>
<evidence type="ECO:0000256" key="1">
    <source>
        <dbReference type="SAM" id="MobiDB-lite"/>
    </source>
</evidence>
<proteinExistence type="predicted"/>
<dbReference type="EMBL" id="MU005583">
    <property type="protein sequence ID" value="KAF2683597.1"/>
    <property type="molecule type" value="Genomic_DNA"/>
</dbReference>
<protein>
    <submittedName>
        <fullName evidence="3">Uncharacterized protein</fullName>
    </submittedName>
</protein>